<reference evidence="3 4" key="1">
    <citation type="journal article" date="2015" name="Genome Announc.">
        <title>Genome Assemblies of Three Soil-Associated Devosia species: D. insulae, D. limi, and D. soli.</title>
        <authorList>
            <person name="Hassan Y.I."/>
            <person name="Lepp D."/>
            <person name="Zhou T."/>
        </authorList>
    </citation>
    <scope>NUCLEOTIDE SEQUENCE [LARGE SCALE GENOMIC DNA]</scope>
    <source>
        <strain evidence="3 4">DS-56</strain>
    </source>
</reference>
<protein>
    <submittedName>
        <fullName evidence="3">MBL fold metallo-hydrolase</fullName>
    </submittedName>
</protein>
<comment type="caution">
    <text evidence="3">The sequence shown here is derived from an EMBL/GenBank/DDBJ whole genome shotgun (WGS) entry which is preliminary data.</text>
</comment>
<dbReference type="InterPro" id="IPR001279">
    <property type="entry name" value="Metallo-B-lactamas"/>
</dbReference>
<dbReference type="InterPro" id="IPR036866">
    <property type="entry name" value="RibonucZ/Hydroxyglut_hydro"/>
</dbReference>
<feature type="domain" description="Metallo-beta-lactamase" evidence="2">
    <location>
        <begin position="1"/>
        <end position="165"/>
    </location>
</feature>
<gene>
    <name evidence="3" type="ORF">VW23_019725</name>
</gene>
<dbReference type="GO" id="GO:0016787">
    <property type="term" value="F:hydrolase activity"/>
    <property type="evidence" value="ECO:0007669"/>
    <property type="project" value="UniProtKB-KW"/>
</dbReference>
<dbReference type="Gene3D" id="3.60.15.10">
    <property type="entry name" value="Ribonuclease Z/Hydroxyacylglutathione hydrolase-like"/>
    <property type="match status" value="1"/>
</dbReference>
<dbReference type="EMBL" id="LAJE02000189">
    <property type="protein sequence ID" value="OEO30743.1"/>
    <property type="molecule type" value="Genomic_DNA"/>
</dbReference>
<evidence type="ECO:0000256" key="1">
    <source>
        <dbReference type="ARBA" id="ARBA00005250"/>
    </source>
</evidence>
<comment type="similarity">
    <text evidence="1">Belongs to the metallo-beta-lactamase superfamily. Class-B beta-lactamase family.</text>
</comment>
<dbReference type="SMART" id="SM00849">
    <property type="entry name" value="Lactamase_B"/>
    <property type="match status" value="1"/>
</dbReference>
<dbReference type="AlphaFoldDB" id="A0A1E5XQ89"/>
<sequence length="258" mass="28900">MFLVYETGVVMVDAPPRYSAQLLKAIAEVTDQPVTHVIYSHSHIDHIGGVLDLGGSPITIAHDETKRLLARAADPKRPVPTVTFGDTYSLKVGSQVLELSYHGVAHEPGNIFIYAPEQKTLMVVDVVFPGWMPWRRFALAQDVPGYFQQVADIDKVPFETFVGGHVNRVGTHQDVRDQLEFMNDVKAAALTSLQTTAPEKEMDPADFANPWAVFDNYIDRVVVQCVNAVTPKWQPRLAAFDVYIWDQCYAMEQSLRID</sequence>
<evidence type="ECO:0000313" key="3">
    <source>
        <dbReference type="EMBL" id="OEO30743.1"/>
    </source>
</evidence>
<keyword evidence="4" id="KW-1185">Reference proteome</keyword>
<organism evidence="3 4">
    <name type="scientific">Devosia insulae DS-56</name>
    <dbReference type="NCBI Taxonomy" id="1116389"/>
    <lineage>
        <taxon>Bacteria</taxon>
        <taxon>Pseudomonadati</taxon>
        <taxon>Pseudomonadota</taxon>
        <taxon>Alphaproteobacteria</taxon>
        <taxon>Hyphomicrobiales</taxon>
        <taxon>Devosiaceae</taxon>
        <taxon>Devosia</taxon>
    </lineage>
</organism>
<evidence type="ECO:0000313" key="4">
    <source>
        <dbReference type="Proteomes" id="UP000095463"/>
    </source>
</evidence>
<dbReference type="GO" id="GO:0017001">
    <property type="term" value="P:antibiotic catabolic process"/>
    <property type="evidence" value="ECO:0007669"/>
    <property type="project" value="UniProtKB-ARBA"/>
</dbReference>
<dbReference type="CDD" id="cd16276">
    <property type="entry name" value="metallo-hydrolase-like_MBL-fold"/>
    <property type="match status" value="1"/>
</dbReference>
<evidence type="ECO:0000259" key="2">
    <source>
        <dbReference type="SMART" id="SM00849"/>
    </source>
</evidence>
<dbReference type="SUPFAM" id="SSF56281">
    <property type="entry name" value="Metallo-hydrolase/oxidoreductase"/>
    <property type="match status" value="1"/>
</dbReference>
<dbReference type="PANTHER" id="PTHR42951:SF4">
    <property type="entry name" value="ACYL-COENZYME A THIOESTERASE MBLAC2"/>
    <property type="match status" value="1"/>
</dbReference>
<dbReference type="PANTHER" id="PTHR42951">
    <property type="entry name" value="METALLO-BETA-LACTAMASE DOMAIN-CONTAINING"/>
    <property type="match status" value="1"/>
</dbReference>
<dbReference type="InterPro" id="IPR050855">
    <property type="entry name" value="NDM-1-like"/>
</dbReference>
<dbReference type="Pfam" id="PF00753">
    <property type="entry name" value="Lactamase_B"/>
    <property type="match status" value="1"/>
</dbReference>
<name>A0A1E5XQ89_9HYPH</name>
<dbReference type="Proteomes" id="UP000095463">
    <property type="component" value="Unassembled WGS sequence"/>
</dbReference>
<accession>A0A1E5XQ89</accession>
<proteinExistence type="inferred from homology"/>